<dbReference type="InterPro" id="IPR013783">
    <property type="entry name" value="Ig-like_fold"/>
</dbReference>
<proteinExistence type="predicted"/>
<dbReference type="SUPFAM" id="SSF51261">
    <property type="entry name" value="Duplicated hybrid motif"/>
    <property type="match status" value="1"/>
</dbReference>
<keyword evidence="1" id="KW-0732">Signal</keyword>
<dbReference type="Pfam" id="PF18911">
    <property type="entry name" value="PKD_4"/>
    <property type="match status" value="1"/>
</dbReference>
<dbReference type="Gene3D" id="2.70.70.10">
    <property type="entry name" value="Glucose Permease (Domain IIA)"/>
    <property type="match status" value="1"/>
</dbReference>
<keyword evidence="3" id="KW-0378">Hydrolase</keyword>
<organism evidence="3 4">
    <name type="scientific">Anatilimnocola aggregata</name>
    <dbReference type="NCBI Taxonomy" id="2528021"/>
    <lineage>
        <taxon>Bacteria</taxon>
        <taxon>Pseudomonadati</taxon>
        <taxon>Planctomycetota</taxon>
        <taxon>Planctomycetia</taxon>
        <taxon>Pirellulales</taxon>
        <taxon>Pirellulaceae</taxon>
        <taxon>Anatilimnocola</taxon>
    </lineage>
</organism>
<reference evidence="3 4" key="1">
    <citation type="submission" date="2019-02" db="EMBL/GenBank/DDBJ databases">
        <title>Deep-cultivation of Planctomycetes and their phenomic and genomic characterization uncovers novel biology.</title>
        <authorList>
            <person name="Wiegand S."/>
            <person name="Jogler M."/>
            <person name="Boedeker C."/>
            <person name="Pinto D."/>
            <person name="Vollmers J."/>
            <person name="Rivas-Marin E."/>
            <person name="Kohn T."/>
            <person name="Peeters S.H."/>
            <person name="Heuer A."/>
            <person name="Rast P."/>
            <person name="Oberbeckmann S."/>
            <person name="Bunk B."/>
            <person name="Jeske O."/>
            <person name="Meyerdierks A."/>
            <person name="Storesund J.E."/>
            <person name="Kallscheuer N."/>
            <person name="Luecker S."/>
            <person name="Lage O.M."/>
            <person name="Pohl T."/>
            <person name="Merkel B.J."/>
            <person name="Hornburger P."/>
            <person name="Mueller R.-W."/>
            <person name="Bruemmer F."/>
            <person name="Labrenz M."/>
            <person name="Spormann A.M."/>
            <person name="Op den Camp H."/>
            <person name="Overmann J."/>
            <person name="Amann R."/>
            <person name="Jetten M.S.M."/>
            <person name="Mascher T."/>
            <person name="Medema M.H."/>
            <person name="Devos D.P."/>
            <person name="Kaster A.-K."/>
            <person name="Ovreas L."/>
            <person name="Rohde M."/>
            <person name="Galperin M.Y."/>
            <person name="Jogler C."/>
        </authorList>
    </citation>
    <scope>NUCLEOTIDE SEQUENCE [LARGE SCALE GENOMIC DNA]</scope>
    <source>
        <strain evidence="3 4">ETA_A8</strain>
    </source>
</reference>
<dbReference type="RefSeq" id="WP_238397730.1">
    <property type="nucleotide sequence ID" value="NZ_CP036274.1"/>
</dbReference>
<accession>A0A517YAC2</accession>
<evidence type="ECO:0000313" key="4">
    <source>
        <dbReference type="Proteomes" id="UP000315017"/>
    </source>
</evidence>
<dbReference type="CDD" id="cd00146">
    <property type="entry name" value="PKD"/>
    <property type="match status" value="1"/>
</dbReference>
<dbReference type="PROSITE" id="PS50093">
    <property type="entry name" value="PKD"/>
    <property type="match status" value="2"/>
</dbReference>
<dbReference type="InterPro" id="IPR035986">
    <property type="entry name" value="PKD_dom_sf"/>
</dbReference>
<name>A0A517YAC2_9BACT</name>
<dbReference type="PANTHER" id="PTHR21666">
    <property type="entry name" value="PEPTIDASE-RELATED"/>
    <property type="match status" value="1"/>
</dbReference>
<dbReference type="EC" id="3.4.24.-" evidence="3"/>
<evidence type="ECO:0000256" key="1">
    <source>
        <dbReference type="SAM" id="SignalP"/>
    </source>
</evidence>
<evidence type="ECO:0000313" key="3">
    <source>
        <dbReference type="EMBL" id="QDU27164.1"/>
    </source>
</evidence>
<dbReference type="PANTHER" id="PTHR21666:SF270">
    <property type="entry name" value="MUREIN HYDROLASE ACTIVATOR ENVC"/>
    <property type="match status" value="1"/>
</dbReference>
<dbReference type="Pfam" id="PF01551">
    <property type="entry name" value="Peptidase_M23"/>
    <property type="match status" value="1"/>
</dbReference>
<dbReference type="InterPro" id="IPR011055">
    <property type="entry name" value="Dup_hybrid_motif"/>
</dbReference>
<dbReference type="InterPro" id="IPR000601">
    <property type="entry name" value="PKD_dom"/>
</dbReference>
<feature type="domain" description="PKD" evidence="2">
    <location>
        <begin position="338"/>
        <end position="381"/>
    </location>
</feature>
<dbReference type="Proteomes" id="UP000315017">
    <property type="component" value="Chromosome"/>
</dbReference>
<protein>
    <submittedName>
        <fullName evidence="3">Murein DD-endopeptidase MepM</fullName>
        <ecNumber evidence="3">3.4.24.-</ecNumber>
    </submittedName>
</protein>
<feature type="domain" description="PKD" evidence="2">
    <location>
        <begin position="436"/>
        <end position="497"/>
    </location>
</feature>
<dbReference type="GO" id="GO:0004222">
    <property type="term" value="F:metalloendopeptidase activity"/>
    <property type="evidence" value="ECO:0007669"/>
    <property type="project" value="TreeGrafter"/>
</dbReference>
<gene>
    <name evidence="3" type="primary">mepM</name>
    <name evidence="3" type="ORF">ETAA8_22490</name>
</gene>
<dbReference type="Pfam" id="PF00801">
    <property type="entry name" value="PKD"/>
    <property type="match status" value="1"/>
</dbReference>
<dbReference type="InterPro" id="IPR016047">
    <property type="entry name" value="M23ase_b-sheet_dom"/>
</dbReference>
<dbReference type="CDD" id="cd12797">
    <property type="entry name" value="M23_peptidase"/>
    <property type="match status" value="1"/>
</dbReference>
<feature type="signal peptide" evidence="1">
    <location>
        <begin position="1"/>
        <end position="20"/>
    </location>
</feature>
<dbReference type="SUPFAM" id="SSF49299">
    <property type="entry name" value="PKD domain"/>
    <property type="match status" value="2"/>
</dbReference>
<keyword evidence="4" id="KW-1185">Reference proteome</keyword>
<dbReference type="KEGG" id="aagg:ETAA8_22490"/>
<sequence length="513" mass="56639" precursor="true">MIRLLPVAIVVLLFHSTAQSQIAIPEPTLQPPFQTIDLNVGDSQEVMLAGKKVLVKLRDLREQSDSLRNAVRRAEVDVEVAGQTFTLVSANYRLPMKIGDVQIDCPITRGYTLNSTRSSAGHAPWGLVKDARLRLWPADSPWLNPGTFDYPARQAWFASATQMANEPTYVDGGENPGKGNVYYHYGLDIGGAEGLVDVVAATDGLVVSVGKEVLPGYSGTPVAPRYDVVYLLDSRGWFYRYSHLHTIAAGLKPGEQVKRGQPLGLLGKEGGSGGWSHLHFDISGRQPSGQWGIIDGYAFLWEANLRERKPQLIAVARPHHFVSVNEKVQLDGSRSWTAAGPIAKYHWKCTDGQQAEGPLLERTYARPGVYSEILQITDREGRVDYDFAIVNVIDREHPEQLPPSIHAAYAPTEGIRAGDAVKFLVRTFRTTDGEETWNFDDGSPTVVVHSDGNVVQLAKDGYVPTVHRFEKPGTYLVQVSRTNRRGFTATARLKVQVKKKPNSRSPLNAKPCR</sequence>
<dbReference type="Gene3D" id="2.60.40.10">
    <property type="entry name" value="Immunoglobulins"/>
    <property type="match status" value="2"/>
</dbReference>
<dbReference type="EMBL" id="CP036274">
    <property type="protein sequence ID" value="QDU27164.1"/>
    <property type="molecule type" value="Genomic_DNA"/>
</dbReference>
<dbReference type="AlphaFoldDB" id="A0A517YAC2"/>
<feature type="chain" id="PRO_5021815749" evidence="1">
    <location>
        <begin position="21"/>
        <end position="513"/>
    </location>
</feature>
<dbReference type="InterPro" id="IPR050570">
    <property type="entry name" value="Cell_wall_metabolism_enzyme"/>
</dbReference>
<evidence type="ECO:0000259" key="2">
    <source>
        <dbReference type="PROSITE" id="PS50093"/>
    </source>
</evidence>